<accession>A0A377Q125</accession>
<reference evidence="1 2" key="1">
    <citation type="submission" date="2018-06" db="EMBL/GenBank/DDBJ databases">
        <authorList>
            <consortium name="Pathogen Informatics"/>
            <person name="Doyle S."/>
        </authorList>
    </citation>
    <scope>NUCLEOTIDE SEQUENCE [LARGE SCALE GENOMIC DNA]</scope>
    <source>
        <strain evidence="1 2">NCTC13156</strain>
    </source>
</reference>
<sequence>MQMIFSSIYGSYVNYKKRNLDFKDGVFVGIGD</sequence>
<proteinExistence type="predicted"/>
<name>A0A377Q125_9HELI</name>
<dbReference type="AlphaFoldDB" id="A0A377Q125"/>
<evidence type="ECO:0000313" key="1">
    <source>
        <dbReference type="EMBL" id="STQ88976.1"/>
    </source>
</evidence>
<gene>
    <name evidence="1" type="ORF">NCTC13156_01783</name>
</gene>
<organism evidence="1 2">
    <name type="scientific">Helicobacter pullorum</name>
    <dbReference type="NCBI Taxonomy" id="35818"/>
    <lineage>
        <taxon>Bacteria</taxon>
        <taxon>Pseudomonadati</taxon>
        <taxon>Campylobacterota</taxon>
        <taxon>Epsilonproteobacteria</taxon>
        <taxon>Campylobacterales</taxon>
        <taxon>Helicobacteraceae</taxon>
        <taxon>Helicobacter</taxon>
    </lineage>
</organism>
<dbReference type="Proteomes" id="UP000255269">
    <property type="component" value="Unassembled WGS sequence"/>
</dbReference>
<protein>
    <submittedName>
        <fullName evidence="1">Integral membrane protein</fullName>
    </submittedName>
</protein>
<dbReference type="EMBL" id="UGJF01000003">
    <property type="protein sequence ID" value="STQ88976.1"/>
    <property type="molecule type" value="Genomic_DNA"/>
</dbReference>
<evidence type="ECO:0000313" key="2">
    <source>
        <dbReference type="Proteomes" id="UP000255269"/>
    </source>
</evidence>